<comment type="caution">
    <text evidence="2">The sequence shown here is derived from an EMBL/GenBank/DDBJ whole genome shotgun (WGS) entry which is preliminary data.</text>
</comment>
<accession>A0A132TQ89</accession>
<evidence type="ECO:0000313" key="2">
    <source>
        <dbReference type="EMBL" id="KWX73450.1"/>
    </source>
</evidence>
<dbReference type="Pfam" id="PF20247">
    <property type="entry name" value="DUF6602"/>
    <property type="match status" value="1"/>
</dbReference>
<dbReference type="CDD" id="cd21173">
    <property type="entry name" value="NucC-like"/>
    <property type="match status" value="1"/>
</dbReference>
<dbReference type="EMBL" id="LIRB01000142">
    <property type="protein sequence ID" value="KWX73450.1"/>
    <property type="molecule type" value="Genomic_DNA"/>
</dbReference>
<dbReference type="Proteomes" id="UP000070475">
    <property type="component" value="Unassembled WGS sequence"/>
</dbReference>
<sequence length="315" mass="36346">MKKAAPKIIQQIAQNYIHLEESITSQLRMAAGSHHVTSGTFREDIWKSLFEQIIPRKFSIEQSVFIIDSHGLVSKEVDLAIFDEQYTPYIFRLGRIKYIPIEAVAVVVQCKSNNIYGSDTRENLEVWSESITNLKTSLKSVARIHTGVAKGEYGYVLDKDGQLRLEPEELEILDKDKLAQTSTRPIQILCHTKDTSSIKYDDLFDIVIYPKGERLKVELKAGLKDLPSWYDSLNHKQDPRYKRIIKPFDTKEPSEDFQKALQVDNYKVYEDKARTKEIGLLSLTFQLNQLLMLINNPILFPHMAYVDMFNTNISK</sequence>
<dbReference type="AlphaFoldDB" id="A0A132TQ89"/>
<dbReference type="PATRIC" id="fig|483937.3.peg.6634"/>
<proteinExistence type="predicted"/>
<name>A0A132TQ89_9BACL</name>
<organism evidence="2 3">
    <name type="scientific">Paenibacillus riograndensis</name>
    <dbReference type="NCBI Taxonomy" id="483937"/>
    <lineage>
        <taxon>Bacteria</taxon>
        <taxon>Bacillati</taxon>
        <taxon>Bacillota</taxon>
        <taxon>Bacilli</taxon>
        <taxon>Bacillales</taxon>
        <taxon>Paenibacillaceae</taxon>
        <taxon>Paenibacillus</taxon>
        <taxon>Paenibacillus sonchi group</taxon>
    </lineage>
</organism>
<dbReference type="InterPro" id="IPR046537">
    <property type="entry name" value="DUF6602"/>
</dbReference>
<feature type="domain" description="DUF6602" evidence="1">
    <location>
        <begin position="33"/>
        <end position="114"/>
    </location>
</feature>
<gene>
    <name evidence="2" type="ORF">AMQ84_22980</name>
</gene>
<protein>
    <recommendedName>
        <fullName evidence="1">DUF6602 domain-containing protein</fullName>
    </recommendedName>
</protein>
<evidence type="ECO:0000259" key="1">
    <source>
        <dbReference type="Pfam" id="PF20247"/>
    </source>
</evidence>
<reference evidence="2 3" key="1">
    <citation type="submission" date="2015-08" db="EMBL/GenBank/DDBJ databases">
        <title>Genomes of Paenibacillus riograndensis.</title>
        <authorList>
            <person name="Sant'Anna F.H."/>
            <person name="Souza R."/>
            <person name="Ambrosini A."/>
            <person name="Bach E."/>
            <person name="Fernandes G."/>
            <person name="Balsanelli E."/>
            <person name="Baura V.A."/>
            <person name="Pedrosa F.O."/>
            <person name="Souza E.M."/>
            <person name="Passaglia L."/>
        </authorList>
    </citation>
    <scope>NUCLEOTIDE SEQUENCE [LARGE SCALE GENOMIC DNA]</scope>
    <source>
        <strain evidence="2 3">CAS34</strain>
    </source>
</reference>
<evidence type="ECO:0000313" key="3">
    <source>
        <dbReference type="Proteomes" id="UP000070475"/>
    </source>
</evidence>
<keyword evidence="3" id="KW-1185">Reference proteome</keyword>